<dbReference type="CDD" id="cd17541">
    <property type="entry name" value="REC_CheB-like"/>
    <property type="match status" value="1"/>
</dbReference>
<evidence type="ECO:0000259" key="8">
    <source>
        <dbReference type="PROSITE" id="PS50110"/>
    </source>
</evidence>
<protein>
    <recommendedName>
        <fullName evidence="5">Protein-glutamate methylesterase/protein-glutamine glutaminase</fullName>
        <ecNumber evidence="5">3.1.1.61</ecNumber>
        <ecNumber evidence="5">3.5.1.44</ecNumber>
    </recommendedName>
</protein>
<feature type="active site" evidence="5 6">
    <location>
        <position position="183"/>
    </location>
</feature>
<dbReference type="InterPro" id="IPR001789">
    <property type="entry name" value="Sig_transdc_resp-reg_receiver"/>
</dbReference>
<sequence>MGAPLSVLIVDDSAAIRSAFSSIIRDDPGLTLMGVAADPYEAARLMRDVLPDVMLLDLELPKMDGLTFLRKIMAQRPLPVVVCSSHTETGSQAMLAALESGASEVLAKPRFDTPQARREAAIRLGDALRAAVAARRGRSVSAAPAVRPETLAPGEKFTADVILPPRAPANLPATAPLVAIGASTGGTEALREILTALPPTAPAIVIVQHMPETFTGAFARRLDTLCRIEVREAVEGDTLAPGLALIAPGNRHMLLRRVGRGYHVTLHDGPYVCRHRPSVDVLFRSVAQQAGANALGVILTGMGADGAAGMVELREAGAMTLAQDEASCIVYGMPREAVALGGVQKQLPLAALAAPIASFAGGPRSASQVGVA</sequence>
<dbReference type="GO" id="GO:0008984">
    <property type="term" value="F:protein-glutamate methylesterase activity"/>
    <property type="evidence" value="ECO:0007669"/>
    <property type="project" value="UniProtKB-UniRule"/>
</dbReference>
<dbReference type="Gene3D" id="3.40.50.180">
    <property type="entry name" value="Methylesterase CheB, C-terminal domain"/>
    <property type="match status" value="1"/>
</dbReference>
<dbReference type="Proteomes" id="UP000247727">
    <property type="component" value="Unassembled WGS sequence"/>
</dbReference>
<dbReference type="PANTHER" id="PTHR42872:SF6">
    <property type="entry name" value="PROTEIN-GLUTAMATE METHYLESTERASE_PROTEIN-GLUTAMINE GLUTAMINASE"/>
    <property type="match status" value="1"/>
</dbReference>
<comment type="subcellular location">
    <subcellularLocation>
        <location evidence="5">Cytoplasm</location>
    </subcellularLocation>
</comment>
<dbReference type="Gene3D" id="3.40.50.2300">
    <property type="match status" value="1"/>
</dbReference>
<accession>A0A318U4Y9</accession>
<dbReference type="InterPro" id="IPR000673">
    <property type="entry name" value="Sig_transdc_resp-reg_Me-estase"/>
</dbReference>
<evidence type="ECO:0000256" key="2">
    <source>
        <dbReference type="ARBA" id="ARBA00022500"/>
    </source>
</evidence>
<dbReference type="GO" id="GO:0050568">
    <property type="term" value="F:protein-glutamine glutaminase activity"/>
    <property type="evidence" value="ECO:0007669"/>
    <property type="project" value="UniProtKB-UniRule"/>
</dbReference>
<comment type="function">
    <text evidence="5">Involved in chemotaxis. Part of a chemotaxis signal transduction system that modulates chemotaxis in response to various stimuli. Catalyzes the demethylation of specific methylglutamate residues introduced into the chemoreceptors (methyl-accepting chemotaxis proteins or MCP) by CheR. Also mediates the irreversible deamidation of specific glutamine residues to glutamic acid.</text>
</comment>
<dbReference type="Pfam" id="PF01339">
    <property type="entry name" value="CheB_methylest"/>
    <property type="match status" value="1"/>
</dbReference>
<evidence type="ECO:0000313" key="11">
    <source>
        <dbReference type="Proteomes" id="UP000247727"/>
    </source>
</evidence>
<comment type="similarity">
    <text evidence="5">Belongs to the CheB family.</text>
</comment>
<dbReference type="GO" id="GO:0000156">
    <property type="term" value="F:phosphorelay response regulator activity"/>
    <property type="evidence" value="ECO:0007669"/>
    <property type="project" value="InterPro"/>
</dbReference>
<comment type="caution">
    <text evidence="10">The sequence shown here is derived from an EMBL/GenBank/DDBJ whole genome shotgun (WGS) entry which is preliminary data.</text>
</comment>
<dbReference type="PANTHER" id="PTHR42872">
    <property type="entry name" value="PROTEIN-GLUTAMATE METHYLESTERASE/PROTEIN-GLUTAMINE GLUTAMINASE"/>
    <property type="match status" value="1"/>
</dbReference>
<keyword evidence="5 7" id="KW-0597">Phosphoprotein</keyword>
<dbReference type="SUPFAM" id="SSF52172">
    <property type="entry name" value="CheY-like"/>
    <property type="match status" value="1"/>
</dbReference>
<feature type="domain" description="Response regulatory" evidence="8">
    <location>
        <begin position="6"/>
        <end position="123"/>
    </location>
</feature>
<dbReference type="NCBIfam" id="NF009206">
    <property type="entry name" value="PRK12555.1"/>
    <property type="match status" value="1"/>
</dbReference>
<dbReference type="GO" id="GO:0005737">
    <property type="term" value="C:cytoplasm"/>
    <property type="evidence" value="ECO:0007669"/>
    <property type="project" value="UniProtKB-SubCell"/>
</dbReference>
<comment type="PTM">
    <text evidence="5">Phosphorylated by CheA. Phosphorylation of the N-terminal regulatory domain activates the methylesterase activity.</text>
</comment>
<dbReference type="EC" id="3.1.1.61" evidence="5"/>
<dbReference type="EC" id="3.5.1.44" evidence="5"/>
<dbReference type="PROSITE" id="PS50110">
    <property type="entry name" value="RESPONSE_REGULATORY"/>
    <property type="match status" value="1"/>
</dbReference>
<keyword evidence="2 5" id="KW-0145">Chemotaxis</keyword>
<feature type="active site" evidence="5 6">
    <location>
        <position position="305"/>
    </location>
</feature>
<dbReference type="EMBL" id="QJTK01000009">
    <property type="protein sequence ID" value="PYF09405.1"/>
    <property type="molecule type" value="Genomic_DNA"/>
</dbReference>
<dbReference type="GO" id="GO:0006935">
    <property type="term" value="P:chemotaxis"/>
    <property type="evidence" value="ECO:0007669"/>
    <property type="project" value="UniProtKB-UniRule"/>
</dbReference>
<evidence type="ECO:0000256" key="3">
    <source>
        <dbReference type="ARBA" id="ARBA00022801"/>
    </source>
</evidence>
<dbReference type="AlphaFoldDB" id="A0A318U4Y9"/>
<dbReference type="SMART" id="SM00448">
    <property type="entry name" value="REC"/>
    <property type="match status" value="1"/>
</dbReference>
<reference evidence="10 11" key="1">
    <citation type="submission" date="2018-06" db="EMBL/GenBank/DDBJ databases">
        <title>Genomic Encyclopedia of Type Strains, Phase III (KMG-III): the genomes of soil and plant-associated and newly described type strains.</title>
        <authorList>
            <person name="Whitman W."/>
        </authorList>
    </citation>
    <scope>NUCLEOTIDE SEQUENCE [LARGE SCALE GENOMIC DNA]</scope>
    <source>
        <strain evidence="10 11">JA737</strain>
    </source>
</reference>
<comment type="catalytic activity">
    <reaction evidence="4 5">
        <text>[protein]-L-glutamate 5-O-methyl ester + H2O = L-glutamyl-[protein] + methanol + H(+)</text>
        <dbReference type="Rhea" id="RHEA:23236"/>
        <dbReference type="Rhea" id="RHEA-COMP:10208"/>
        <dbReference type="Rhea" id="RHEA-COMP:10311"/>
        <dbReference type="ChEBI" id="CHEBI:15377"/>
        <dbReference type="ChEBI" id="CHEBI:15378"/>
        <dbReference type="ChEBI" id="CHEBI:17790"/>
        <dbReference type="ChEBI" id="CHEBI:29973"/>
        <dbReference type="ChEBI" id="CHEBI:82795"/>
        <dbReference type="EC" id="3.1.1.61"/>
    </reaction>
</comment>
<proteinExistence type="inferred from homology"/>
<evidence type="ECO:0000256" key="6">
    <source>
        <dbReference type="PROSITE-ProRule" id="PRU00050"/>
    </source>
</evidence>
<dbReference type="InterPro" id="IPR011006">
    <property type="entry name" value="CheY-like_superfamily"/>
</dbReference>
<comment type="domain">
    <text evidence="5">Contains a C-terminal catalytic domain, and an N-terminal region which modulates catalytic activity.</text>
</comment>
<comment type="catalytic activity">
    <reaction evidence="5">
        <text>L-glutaminyl-[protein] + H2O = L-glutamyl-[protein] + NH4(+)</text>
        <dbReference type="Rhea" id="RHEA:16441"/>
        <dbReference type="Rhea" id="RHEA-COMP:10207"/>
        <dbReference type="Rhea" id="RHEA-COMP:10208"/>
        <dbReference type="ChEBI" id="CHEBI:15377"/>
        <dbReference type="ChEBI" id="CHEBI:28938"/>
        <dbReference type="ChEBI" id="CHEBI:29973"/>
        <dbReference type="ChEBI" id="CHEBI:30011"/>
        <dbReference type="EC" id="3.5.1.44"/>
    </reaction>
</comment>
<evidence type="ECO:0000313" key="10">
    <source>
        <dbReference type="EMBL" id="PYF09405.1"/>
    </source>
</evidence>
<dbReference type="PIRSF" id="PIRSF000876">
    <property type="entry name" value="RR_chemtxs_CheB"/>
    <property type="match status" value="1"/>
</dbReference>
<dbReference type="CDD" id="cd16432">
    <property type="entry name" value="CheB_Rec"/>
    <property type="match status" value="1"/>
</dbReference>
<feature type="domain" description="CheB-type methylesterase" evidence="9">
    <location>
        <begin position="172"/>
        <end position="358"/>
    </location>
</feature>
<evidence type="ECO:0000256" key="1">
    <source>
        <dbReference type="ARBA" id="ARBA00022490"/>
    </source>
</evidence>
<keyword evidence="1 5" id="KW-0963">Cytoplasm</keyword>
<keyword evidence="11" id="KW-1185">Reference proteome</keyword>
<dbReference type="HAMAP" id="MF_00099">
    <property type="entry name" value="CheB_chemtxs"/>
    <property type="match status" value="1"/>
</dbReference>
<feature type="active site" evidence="5 6">
    <location>
        <position position="209"/>
    </location>
</feature>
<evidence type="ECO:0000256" key="7">
    <source>
        <dbReference type="PROSITE-ProRule" id="PRU00169"/>
    </source>
</evidence>
<dbReference type="InterPro" id="IPR035909">
    <property type="entry name" value="CheB_C"/>
</dbReference>
<evidence type="ECO:0000256" key="4">
    <source>
        <dbReference type="ARBA" id="ARBA00048267"/>
    </source>
</evidence>
<dbReference type="Pfam" id="PF00072">
    <property type="entry name" value="Response_reg"/>
    <property type="match status" value="1"/>
</dbReference>
<feature type="modified residue" description="4-aspartylphosphate" evidence="5 7">
    <location>
        <position position="57"/>
    </location>
</feature>
<dbReference type="InterPro" id="IPR008248">
    <property type="entry name" value="CheB-like"/>
</dbReference>
<organism evidence="10 11">
    <name type="scientific">Rhodobacter viridis</name>
    <dbReference type="NCBI Taxonomy" id="1054202"/>
    <lineage>
        <taxon>Bacteria</taxon>
        <taxon>Pseudomonadati</taxon>
        <taxon>Pseudomonadota</taxon>
        <taxon>Alphaproteobacteria</taxon>
        <taxon>Rhodobacterales</taxon>
        <taxon>Rhodobacter group</taxon>
        <taxon>Rhodobacter</taxon>
    </lineage>
</organism>
<evidence type="ECO:0000256" key="5">
    <source>
        <dbReference type="HAMAP-Rule" id="MF_00099"/>
    </source>
</evidence>
<keyword evidence="3 5" id="KW-0378">Hydrolase</keyword>
<dbReference type="PROSITE" id="PS50122">
    <property type="entry name" value="CHEB"/>
    <property type="match status" value="1"/>
</dbReference>
<name>A0A318U4Y9_9RHOB</name>
<evidence type="ECO:0000259" key="9">
    <source>
        <dbReference type="PROSITE" id="PS50122"/>
    </source>
</evidence>
<dbReference type="NCBIfam" id="NF001965">
    <property type="entry name" value="PRK00742.1"/>
    <property type="match status" value="1"/>
</dbReference>
<dbReference type="SUPFAM" id="SSF52738">
    <property type="entry name" value="Methylesterase CheB, C-terminal domain"/>
    <property type="match status" value="1"/>
</dbReference>
<gene>
    <name evidence="5" type="primary">cheB</name>
    <name evidence="10" type="ORF">C8J30_109151</name>
</gene>